<organism evidence="1">
    <name type="scientific">marine metagenome</name>
    <dbReference type="NCBI Taxonomy" id="408172"/>
    <lineage>
        <taxon>unclassified sequences</taxon>
        <taxon>metagenomes</taxon>
        <taxon>ecological metagenomes</taxon>
    </lineage>
</organism>
<sequence>EEPVRQNLLNLIGETTDQALDSAGESDWNSTRENLAQLHTTLRVIDDQYATDPIEALNLDQVVESLDGIADKALQAQKWGVLDNVYACLNQIVRLINFASGSSIKDFETSKDKLLERVSHLRGEIRKLRGDPDNEISRLLTLRHTIETQIKPNIRDERGQDFMTHFQHHLDAAIYQDMHDDLVDELQEKFAYLEKGGSSDSVSFELGAGWGAGPALNLSLGLKGTSGVSGGDDR</sequence>
<feature type="non-terminal residue" evidence="1">
    <location>
        <position position="234"/>
    </location>
</feature>
<evidence type="ECO:0000313" key="1">
    <source>
        <dbReference type="EMBL" id="SVE48930.1"/>
    </source>
</evidence>
<gene>
    <name evidence="1" type="ORF">METZ01_LOCUS501784</name>
</gene>
<feature type="non-terminal residue" evidence="1">
    <location>
        <position position="1"/>
    </location>
</feature>
<dbReference type="AlphaFoldDB" id="A0A383DXK8"/>
<proteinExistence type="predicted"/>
<dbReference type="EMBL" id="UINC01220842">
    <property type="protein sequence ID" value="SVE48930.1"/>
    <property type="molecule type" value="Genomic_DNA"/>
</dbReference>
<name>A0A383DXK8_9ZZZZ</name>
<protein>
    <submittedName>
        <fullName evidence="1">Uncharacterized protein</fullName>
    </submittedName>
</protein>
<reference evidence="1" key="1">
    <citation type="submission" date="2018-05" db="EMBL/GenBank/DDBJ databases">
        <authorList>
            <person name="Lanie J.A."/>
            <person name="Ng W.-L."/>
            <person name="Kazmierczak K.M."/>
            <person name="Andrzejewski T.M."/>
            <person name="Davidsen T.M."/>
            <person name="Wayne K.J."/>
            <person name="Tettelin H."/>
            <person name="Glass J.I."/>
            <person name="Rusch D."/>
            <person name="Podicherti R."/>
            <person name="Tsui H.-C.T."/>
            <person name="Winkler M.E."/>
        </authorList>
    </citation>
    <scope>NUCLEOTIDE SEQUENCE</scope>
</reference>
<accession>A0A383DXK8</accession>